<keyword evidence="1" id="KW-0472">Membrane</keyword>
<name>A0A4P9ZID4_9ASCO</name>
<accession>A0A4P9ZID4</accession>
<keyword evidence="1" id="KW-1133">Transmembrane helix</keyword>
<evidence type="ECO:0000256" key="1">
    <source>
        <dbReference type="SAM" id="Phobius"/>
    </source>
</evidence>
<feature type="transmembrane region" description="Helical" evidence="1">
    <location>
        <begin position="180"/>
        <end position="202"/>
    </location>
</feature>
<keyword evidence="3" id="KW-1185">Reference proteome</keyword>
<sequence length="389" mass="43864">MFRHASRSFHSAVRICFREKPGPVSFAYTFGATDLKTKIDALIAPRQEQPVARESVLDALAACKKELQKIQSYDKFGRDPARDTTQKGIEALLASERVQFDESLLKSIFLMKFPSKTVISIIHSYYQRNPKATIDLSLALIPLRESVFNAELKEALEITDITTGHANFVEKKNTMMRQGFYRLGATALGVATITKFGSQFAVEAGLLLDTWVQLAGLNVVILTYIFNSSFFVTLVKFSRQLSTAGGDFLVWQKGTFYTNWYRYSDLMSMCAKIVEADIKLNGGVDSSAWLMEELTRSEPVMGNGFTLSPGTNKEGKKVRLLEARENLEDLKMQAYWITGGDGFEWVEPDQDPAELIWRNHLQCLHNPAVALLDAKSLKWTEDLIEEKKD</sequence>
<dbReference type="OrthoDB" id="4089405at2759"/>
<reference evidence="3" key="1">
    <citation type="journal article" date="2018" name="Nat. Microbiol.">
        <title>Leveraging single-cell genomics to expand the fungal tree of life.</title>
        <authorList>
            <person name="Ahrendt S.R."/>
            <person name="Quandt C.A."/>
            <person name="Ciobanu D."/>
            <person name="Clum A."/>
            <person name="Salamov A."/>
            <person name="Andreopoulos B."/>
            <person name="Cheng J.F."/>
            <person name="Woyke T."/>
            <person name="Pelin A."/>
            <person name="Henrissat B."/>
            <person name="Reynolds N.K."/>
            <person name="Benny G.L."/>
            <person name="Smith M.E."/>
            <person name="James T.Y."/>
            <person name="Grigoriev I.V."/>
        </authorList>
    </citation>
    <scope>NUCLEOTIDE SEQUENCE [LARGE SCALE GENOMIC DNA]</scope>
    <source>
        <strain evidence="3">Baker2002</strain>
    </source>
</reference>
<dbReference type="Proteomes" id="UP000268321">
    <property type="component" value="Unassembled WGS sequence"/>
</dbReference>
<dbReference type="AlphaFoldDB" id="A0A4P9ZID4"/>
<keyword evidence="1" id="KW-0812">Transmembrane</keyword>
<feature type="transmembrane region" description="Helical" evidence="1">
    <location>
        <begin position="214"/>
        <end position="235"/>
    </location>
</feature>
<organism evidence="2 3">
    <name type="scientific">Metschnikowia bicuspidata</name>
    <dbReference type="NCBI Taxonomy" id="27322"/>
    <lineage>
        <taxon>Eukaryota</taxon>
        <taxon>Fungi</taxon>
        <taxon>Dikarya</taxon>
        <taxon>Ascomycota</taxon>
        <taxon>Saccharomycotina</taxon>
        <taxon>Pichiomycetes</taxon>
        <taxon>Metschnikowiaceae</taxon>
        <taxon>Metschnikowia</taxon>
    </lineage>
</organism>
<evidence type="ECO:0000313" key="3">
    <source>
        <dbReference type="Proteomes" id="UP000268321"/>
    </source>
</evidence>
<proteinExistence type="predicted"/>
<dbReference type="EMBL" id="ML004429">
    <property type="protein sequence ID" value="RKP32748.1"/>
    <property type="molecule type" value="Genomic_DNA"/>
</dbReference>
<gene>
    <name evidence="2" type="ORF">METBISCDRAFT_25324</name>
</gene>
<protein>
    <submittedName>
        <fullName evidence="2">Uncharacterized protein</fullName>
    </submittedName>
</protein>
<evidence type="ECO:0000313" key="2">
    <source>
        <dbReference type="EMBL" id="RKP32748.1"/>
    </source>
</evidence>